<sequence>MARSRAASGWWVPKPQRLGNSSECHCIRRYQMQRRLARAVVMAAARGLAIDGNEGGFVGSLGAELVGEDLRKVRRLDPVHQDRQPASAWHTVMTGQIAPQKRKMLLAHSEIKLYSLQLQIVSQTTKEQHLPQRMDDPPRLTDVLDRAKMIKQRLQTHVSNPTTKSNPIFAIALLPNYSREWDRLSSTAKPR</sequence>
<dbReference type="Proteomes" id="UP001230207">
    <property type="component" value="Unassembled WGS sequence"/>
</dbReference>
<dbReference type="EMBL" id="JAUSVF010000002">
    <property type="protein sequence ID" value="MDQ0322060.1"/>
    <property type="molecule type" value="Genomic_DNA"/>
</dbReference>
<comment type="caution">
    <text evidence="1">The sequence shown here is derived from an EMBL/GenBank/DDBJ whole genome shotgun (WGS) entry which is preliminary data.</text>
</comment>
<name>A0ABU0BUY9_9HYPH</name>
<keyword evidence="2" id="KW-1185">Reference proteome</keyword>
<proteinExistence type="predicted"/>
<reference evidence="1 2" key="1">
    <citation type="submission" date="2023-07" db="EMBL/GenBank/DDBJ databases">
        <title>Genomic Encyclopedia of Type Strains, Phase IV (KMG-IV): sequencing the most valuable type-strain genomes for metagenomic binning, comparative biology and taxonomic classification.</title>
        <authorList>
            <person name="Goeker M."/>
        </authorList>
    </citation>
    <scope>NUCLEOTIDE SEQUENCE [LARGE SCALE GENOMIC DNA]</scope>
    <source>
        <strain evidence="1 2">DSM 1112</strain>
    </source>
</reference>
<gene>
    <name evidence="1" type="ORF">QO002_004266</name>
</gene>
<organism evidence="1 2">
    <name type="scientific">Pararhizobium capsulatum DSM 1112</name>
    <dbReference type="NCBI Taxonomy" id="1121113"/>
    <lineage>
        <taxon>Bacteria</taxon>
        <taxon>Pseudomonadati</taxon>
        <taxon>Pseudomonadota</taxon>
        <taxon>Alphaproteobacteria</taxon>
        <taxon>Hyphomicrobiales</taxon>
        <taxon>Rhizobiaceae</taxon>
        <taxon>Rhizobium/Agrobacterium group</taxon>
        <taxon>Pararhizobium</taxon>
    </lineage>
</organism>
<evidence type="ECO:0000313" key="2">
    <source>
        <dbReference type="Proteomes" id="UP001230207"/>
    </source>
</evidence>
<evidence type="ECO:0000313" key="1">
    <source>
        <dbReference type="EMBL" id="MDQ0322060.1"/>
    </source>
</evidence>
<accession>A0ABU0BUY9</accession>
<protein>
    <submittedName>
        <fullName evidence="1">Uncharacterized protein</fullName>
    </submittedName>
</protein>